<comment type="caution">
    <text evidence="2">The sequence shown here is derived from an EMBL/GenBank/DDBJ whole genome shotgun (WGS) entry which is preliminary data.</text>
</comment>
<feature type="non-terminal residue" evidence="2">
    <location>
        <position position="94"/>
    </location>
</feature>
<proteinExistence type="predicted"/>
<dbReference type="EMBL" id="CAUYUJ010004642">
    <property type="protein sequence ID" value="CAK0810377.1"/>
    <property type="molecule type" value="Genomic_DNA"/>
</dbReference>
<sequence length="94" mass="10198">MCDEVDLAADDGVVIGVLFSLRQGRRRIGLFDPSRVDADIVLQDGRQTWFRLWPPQHIGGRGGGDDPDDESEGHLSVAEFEGEVVSENGSDSDG</sequence>
<name>A0ABN9QVL9_9DINO</name>
<evidence type="ECO:0000313" key="3">
    <source>
        <dbReference type="Proteomes" id="UP001189429"/>
    </source>
</evidence>
<organism evidence="2 3">
    <name type="scientific">Prorocentrum cordatum</name>
    <dbReference type="NCBI Taxonomy" id="2364126"/>
    <lineage>
        <taxon>Eukaryota</taxon>
        <taxon>Sar</taxon>
        <taxon>Alveolata</taxon>
        <taxon>Dinophyceae</taxon>
        <taxon>Prorocentrales</taxon>
        <taxon>Prorocentraceae</taxon>
        <taxon>Prorocentrum</taxon>
    </lineage>
</organism>
<evidence type="ECO:0000256" key="1">
    <source>
        <dbReference type="SAM" id="MobiDB-lite"/>
    </source>
</evidence>
<accession>A0ABN9QVL9</accession>
<keyword evidence="3" id="KW-1185">Reference proteome</keyword>
<gene>
    <name evidence="2" type="ORF">PCOR1329_LOCUS15363</name>
</gene>
<dbReference type="Proteomes" id="UP001189429">
    <property type="component" value="Unassembled WGS sequence"/>
</dbReference>
<feature type="compositionally biased region" description="Acidic residues" evidence="1">
    <location>
        <begin position="80"/>
        <end position="94"/>
    </location>
</feature>
<reference evidence="2" key="1">
    <citation type="submission" date="2023-10" db="EMBL/GenBank/DDBJ databases">
        <authorList>
            <person name="Chen Y."/>
            <person name="Shah S."/>
            <person name="Dougan E. K."/>
            <person name="Thang M."/>
            <person name="Chan C."/>
        </authorList>
    </citation>
    <scope>NUCLEOTIDE SEQUENCE [LARGE SCALE GENOMIC DNA]</scope>
</reference>
<protein>
    <submittedName>
        <fullName evidence="2">Uncharacterized protein</fullName>
    </submittedName>
</protein>
<evidence type="ECO:0000313" key="2">
    <source>
        <dbReference type="EMBL" id="CAK0810377.1"/>
    </source>
</evidence>
<feature type="region of interest" description="Disordered" evidence="1">
    <location>
        <begin position="53"/>
        <end position="94"/>
    </location>
</feature>